<comment type="similarity">
    <text evidence="2 4">Belongs to the TPP enzyme family.</text>
</comment>
<dbReference type="OrthoDB" id="16262at2759"/>
<comment type="cofactor">
    <cofactor evidence="1">
        <name>thiamine diphosphate</name>
        <dbReference type="ChEBI" id="CHEBI:58937"/>
    </cofactor>
</comment>
<feature type="domain" description="Thiamine pyrophosphate enzyme TPP-binding" evidence="7">
    <location>
        <begin position="463"/>
        <end position="611"/>
    </location>
</feature>
<dbReference type="PANTHER" id="PTHR18968:SF13">
    <property type="entry name" value="ACETOLACTATE SYNTHASE CATALYTIC SUBUNIT, MITOCHONDRIAL"/>
    <property type="match status" value="1"/>
</dbReference>
<dbReference type="SUPFAM" id="SSF52518">
    <property type="entry name" value="Thiamin diphosphate-binding fold (THDP-binding)"/>
    <property type="match status" value="2"/>
</dbReference>
<evidence type="ECO:0000256" key="5">
    <source>
        <dbReference type="SAM" id="MobiDB-lite"/>
    </source>
</evidence>
<dbReference type="Gene3D" id="3.40.50.1220">
    <property type="entry name" value="TPP-binding domain"/>
    <property type="match status" value="1"/>
</dbReference>
<dbReference type="VEuPathDB" id="FungiDB:BO71DRAFT_488923"/>
<evidence type="ECO:0000256" key="1">
    <source>
        <dbReference type="ARBA" id="ARBA00001964"/>
    </source>
</evidence>
<proteinExistence type="inferred from homology"/>
<evidence type="ECO:0000313" key="10">
    <source>
        <dbReference type="Proteomes" id="UP000247810"/>
    </source>
</evidence>
<dbReference type="EMBL" id="KZ826113">
    <property type="protein sequence ID" value="PYH88226.1"/>
    <property type="molecule type" value="Genomic_DNA"/>
</dbReference>
<evidence type="ECO:0000259" key="8">
    <source>
        <dbReference type="Pfam" id="PF02776"/>
    </source>
</evidence>
<evidence type="ECO:0000256" key="4">
    <source>
        <dbReference type="RuleBase" id="RU362132"/>
    </source>
</evidence>
<dbReference type="GO" id="GO:0005739">
    <property type="term" value="C:mitochondrion"/>
    <property type="evidence" value="ECO:0007669"/>
    <property type="project" value="TreeGrafter"/>
</dbReference>
<organism evidence="9 10">
    <name type="scientific">Aspergillus ellipticus CBS 707.79</name>
    <dbReference type="NCBI Taxonomy" id="1448320"/>
    <lineage>
        <taxon>Eukaryota</taxon>
        <taxon>Fungi</taxon>
        <taxon>Dikarya</taxon>
        <taxon>Ascomycota</taxon>
        <taxon>Pezizomycotina</taxon>
        <taxon>Eurotiomycetes</taxon>
        <taxon>Eurotiomycetidae</taxon>
        <taxon>Eurotiales</taxon>
        <taxon>Aspergillaceae</taxon>
        <taxon>Aspergillus</taxon>
        <taxon>Aspergillus subgen. Circumdati</taxon>
    </lineage>
</organism>
<protein>
    <submittedName>
        <fullName evidence="9">Acetolactate synthase</fullName>
    </submittedName>
</protein>
<dbReference type="InterPro" id="IPR045229">
    <property type="entry name" value="TPP_enz"/>
</dbReference>
<sequence>MRNCGPENISRQRYKRTHPRGLPQFTQDSITGMDRKNLLNRTGGDVLRELLLAHDVEHIFGYPGGAALPLFDGLFGKHKASSAFQFILAHHEQSAGHMAEGYARASQKPGVVLVTSGPGSSNTVTPMFDALLDGTPLVIICGQVGTAVQGTLAFQEIDVLALAQPCTKWSTCVQSIADLPGSIEAAFYHATTNRPGPTLVAIPKDIGKAIYDEPAMLHPSFDLSFSLPSPPSSGASSPTLMYNIATSYDHIAHIASLLNHAHRPIILAGQGLLNTPSGPALLSQISSLSTIPVTTTLLGIGSFDESLPTALHMLGTHGTPSANLAIQHADLILALGARLDERAVGNPTLFAPAARDPTTGLGIIHFDLSSPNTIGKVIPPTDLIEGDLCDTLPILLSHTTPNPRTTWLNKITTWKRTLPITPSTQSPPQNPQNTQPIHPHTLLTTLQAHLPSPTHQRTTLTTGVGQHQMHTARSITFPPFPASLITSGSLGTMGFGLPAAIGAKLVLPENLVINIDGDASFCMGVDALMTAAKTGVDVKVIICNNEGQGMIRQLQEMEYDGRECCSRQGNPDFVALAACMGVQGRRCLDGEELGSALEWLVQSRGVAVLEVACGEGMRPLVKTGGGLDEILW</sequence>
<gene>
    <name evidence="9" type="ORF">BO71DRAFT_488923</name>
</gene>
<dbReference type="STRING" id="1448320.A0A319CSC0"/>
<dbReference type="GO" id="GO:0000287">
    <property type="term" value="F:magnesium ion binding"/>
    <property type="evidence" value="ECO:0007669"/>
    <property type="project" value="InterPro"/>
</dbReference>
<dbReference type="InterPro" id="IPR011766">
    <property type="entry name" value="TPP_enzyme_TPP-bd"/>
</dbReference>
<dbReference type="AlphaFoldDB" id="A0A319CSC0"/>
<feature type="domain" description="Thiamine pyrophosphate enzyme N-terminal TPP-binding" evidence="8">
    <location>
        <begin position="42"/>
        <end position="161"/>
    </location>
</feature>
<dbReference type="InterPro" id="IPR029035">
    <property type="entry name" value="DHS-like_NAD/FAD-binding_dom"/>
</dbReference>
<dbReference type="InterPro" id="IPR000399">
    <property type="entry name" value="TPP-bd_CS"/>
</dbReference>
<dbReference type="PROSITE" id="PS00187">
    <property type="entry name" value="TPP_ENZYMES"/>
    <property type="match status" value="1"/>
</dbReference>
<dbReference type="FunFam" id="3.40.50.970:FF:000007">
    <property type="entry name" value="Acetolactate synthase"/>
    <property type="match status" value="1"/>
</dbReference>
<evidence type="ECO:0000259" key="6">
    <source>
        <dbReference type="Pfam" id="PF00205"/>
    </source>
</evidence>
<dbReference type="InterPro" id="IPR012001">
    <property type="entry name" value="Thiamin_PyroP_enz_TPP-bd_dom"/>
</dbReference>
<dbReference type="Pfam" id="PF00205">
    <property type="entry name" value="TPP_enzyme_M"/>
    <property type="match status" value="1"/>
</dbReference>
<dbReference type="Pfam" id="PF02775">
    <property type="entry name" value="TPP_enzyme_C"/>
    <property type="match status" value="1"/>
</dbReference>
<dbReference type="InterPro" id="IPR029061">
    <property type="entry name" value="THDP-binding"/>
</dbReference>
<dbReference type="Pfam" id="PF02776">
    <property type="entry name" value="TPP_enzyme_N"/>
    <property type="match status" value="1"/>
</dbReference>
<dbReference type="Gene3D" id="3.40.50.970">
    <property type="match status" value="2"/>
</dbReference>
<keyword evidence="3 4" id="KW-0786">Thiamine pyrophosphate</keyword>
<dbReference type="InterPro" id="IPR012000">
    <property type="entry name" value="Thiamin_PyroP_enz_cen_dom"/>
</dbReference>
<evidence type="ECO:0000256" key="3">
    <source>
        <dbReference type="ARBA" id="ARBA00023052"/>
    </source>
</evidence>
<evidence type="ECO:0000313" key="9">
    <source>
        <dbReference type="EMBL" id="PYH88226.1"/>
    </source>
</evidence>
<feature type="domain" description="Thiamine pyrophosphate enzyme central" evidence="6">
    <location>
        <begin position="251"/>
        <end position="392"/>
    </location>
</feature>
<dbReference type="GO" id="GO:0003984">
    <property type="term" value="F:acetolactate synthase activity"/>
    <property type="evidence" value="ECO:0007669"/>
    <property type="project" value="TreeGrafter"/>
</dbReference>
<dbReference type="PANTHER" id="PTHR18968">
    <property type="entry name" value="THIAMINE PYROPHOSPHATE ENZYMES"/>
    <property type="match status" value="1"/>
</dbReference>
<name>A0A319CSC0_9EURO</name>
<dbReference type="SUPFAM" id="SSF52467">
    <property type="entry name" value="DHS-like NAD/FAD-binding domain"/>
    <property type="match status" value="1"/>
</dbReference>
<dbReference type="GO" id="GO:0005948">
    <property type="term" value="C:acetolactate synthase complex"/>
    <property type="evidence" value="ECO:0007669"/>
    <property type="project" value="TreeGrafter"/>
</dbReference>
<dbReference type="GO" id="GO:0030976">
    <property type="term" value="F:thiamine pyrophosphate binding"/>
    <property type="evidence" value="ECO:0007669"/>
    <property type="project" value="InterPro"/>
</dbReference>
<accession>A0A319CSC0</accession>
<evidence type="ECO:0000256" key="2">
    <source>
        <dbReference type="ARBA" id="ARBA00007812"/>
    </source>
</evidence>
<dbReference type="GO" id="GO:0050660">
    <property type="term" value="F:flavin adenine dinucleotide binding"/>
    <property type="evidence" value="ECO:0007669"/>
    <property type="project" value="TreeGrafter"/>
</dbReference>
<dbReference type="Proteomes" id="UP000247810">
    <property type="component" value="Unassembled WGS sequence"/>
</dbReference>
<dbReference type="GO" id="GO:0009097">
    <property type="term" value="P:isoleucine biosynthetic process"/>
    <property type="evidence" value="ECO:0007669"/>
    <property type="project" value="TreeGrafter"/>
</dbReference>
<reference evidence="9 10" key="1">
    <citation type="submission" date="2018-02" db="EMBL/GenBank/DDBJ databases">
        <title>The genomes of Aspergillus section Nigri reveals drivers in fungal speciation.</title>
        <authorList>
            <consortium name="DOE Joint Genome Institute"/>
            <person name="Vesth T.C."/>
            <person name="Nybo J."/>
            <person name="Theobald S."/>
            <person name="Brandl J."/>
            <person name="Frisvad J.C."/>
            <person name="Nielsen K.F."/>
            <person name="Lyhne E.K."/>
            <person name="Kogle M.E."/>
            <person name="Kuo A."/>
            <person name="Riley R."/>
            <person name="Clum A."/>
            <person name="Nolan M."/>
            <person name="Lipzen A."/>
            <person name="Salamov A."/>
            <person name="Henrissat B."/>
            <person name="Wiebenga A."/>
            <person name="De vries R.P."/>
            <person name="Grigoriev I.V."/>
            <person name="Mortensen U.H."/>
            <person name="Andersen M.R."/>
            <person name="Baker S.E."/>
        </authorList>
    </citation>
    <scope>NUCLEOTIDE SEQUENCE [LARGE SCALE GENOMIC DNA]</scope>
    <source>
        <strain evidence="9 10">CBS 707.79</strain>
    </source>
</reference>
<evidence type="ECO:0000259" key="7">
    <source>
        <dbReference type="Pfam" id="PF02775"/>
    </source>
</evidence>
<feature type="region of interest" description="Disordered" evidence="5">
    <location>
        <begin position="1"/>
        <end position="25"/>
    </location>
</feature>
<dbReference type="GO" id="GO:0009099">
    <property type="term" value="P:L-valine biosynthetic process"/>
    <property type="evidence" value="ECO:0007669"/>
    <property type="project" value="TreeGrafter"/>
</dbReference>
<dbReference type="CDD" id="cd07035">
    <property type="entry name" value="TPP_PYR_POX_like"/>
    <property type="match status" value="1"/>
</dbReference>
<keyword evidence="10" id="KW-1185">Reference proteome</keyword>